<keyword evidence="5" id="KW-1185">Reference proteome</keyword>
<dbReference type="InterPro" id="IPR004883">
    <property type="entry name" value="LOB"/>
</dbReference>
<feature type="domain" description="LOB" evidence="3">
    <location>
        <begin position="1"/>
        <end position="107"/>
    </location>
</feature>
<dbReference type="Gramene" id="Mp3g12980.1">
    <property type="protein sequence ID" value="Mp3g12980.1.cds"/>
    <property type="gene ID" value="Mp3g12980"/>
</dbReference>
<reference evidence="5" key="1">
    <citation type="journal article" date="2017" name="Cell">
        <title>Insights into land plant evolution garnered from the Marchantia polymorpha genome.</title>
        <authorList>
            <person name="Bowman J.L."/>
            <person name="Kohchi T."/>
            <person name="Yamato K.T."/>
            <person name="Jenkins J."/>
            <person name="Shu S."/>
            <person name="Ishizaki K."/>
            <person name="Yamaoka S."/>
            <person name="Nishihama R."/>
            <person name="Nakamura Y."/>
            <person name="Berger F."/>
            <person name="Adam C."/>
            <person name="Aki S.S."/>
            <person name="Althoff F."/>
            <person name="Araki T."/>
            <person name="Arteaga-Vazquez M.A."/>
            <person name="Balasubrmanian S."/>
            <person name="Barry K."/>
            <person name="Bauer D."/>
            <person name="Boehm C.R."/>
            <person name="Briginshaw L."/>
            <person name="Caballero-Perez J."/>
            <person name="Catarino B."/>
            <person name="Chen F."/>
            <person name="Chiyoda S."/>
            <person name="Chovatia M."/>
            <person name="Davies K.M."/>
            <person name="Delmans M."/>
            <person name="Demura T."/>
            <person name="Dierschke T."/>
            <person name="Dolan L."/>
            <person name="Dorantes-Acosta A.E."/>
            <person name="Eklund D.M."/>
            <person name="Florent S.N."/>
            <person name="Flores-Sandoval E."/>
            <person name="Fujiyama A."/>
            <person name="Fukuzawa H."/>
            <person name="Galik B."/>
            <person name="Grimanelli D."/>
            <person name="Grimwood J."/>
            <person name="Grossniklaus U."/>
            <person name="Hamada T."/>
            <person name="Haseloff J."/>
            <person name="Hetherington A.J."/>
            <person name="Higo A."/>
            <person name="Hirakawa Y."/>
            <person name="Hundley H.N."/>
            <person name="Ikeda Y."/>
            <person name="Inoue K."/>
            <person name="Inoue S.I."/>
            <person name="Ishida S."/>
            <person name="Jia Q."/>
            <person name="Kakita M."/>
            <person name="Kanazawa T."/>
            <person name="Kawai Y."/>
            <person name="Kawashima T."/>
            <person name="Kennedy M."/>
            <person name="Kinose K."/>
            <person name="Kinoshita T."/>
            <person name="Kohara Y."/>
            <person name="Koide E."/>
            <person name="Komatsu K."/>
            <person name="Kopischke S."/>
            <person name="Kubo M."/>
            <person name="Kyozuka J."/>
            <person name="Lagercrantz U."/>
            <person name="Lin S.S."/>
            <person name="Lindquist E."/>
            <person name="Lipzen A.M."/>
            <person name="Lu C.W."/>
            <person name="De Luna E."/>
            <person name="Martienssen R.A."/>
            <person name="Minamino N."/>
            <person name="Mizutani M."/>
            <person name="Mizutani M."/>
            <person name="Mochizuki N."/>
            <person name="Monte I."/>
            <person name="Mosher R."/>
            <person name="Nagasaki H."/>
            <person name="Nakagami H."/>
            <person name="Naramoto S."/>
            <person name="Nishitani K."/>
            <person name="Ohtani M."/>
            <person name="Okamoto T."/>
            <person name="Okumura M."/>
            <person name="Phillips J."/>
            <person name="Pollak B."/>
            <person name="Reinders A."/>
            <person name="Rovekamp M."/>
            <person name="Sano R."/>
            <person name="Sawa S."/>
            <person name="Schmid M.W."/>
            <person name="Shirakawa M."/>
            <person name="Solano R."/>
            <person name="Spunde A."/>
            <person name="Suetsugu N."/>
            <person name="Sugano S."/>
            <person name="Sugiyama A."/>
            <person name="Sun R."/>
            <person name="Suzuki Y."/>
            <person name="Takenaka M."/>
            <person name="Takezawa D."/>
            <person name="Tomogane H."/>
            <person name="Tsuzuki M."/>
            <person name="Ueda T."/>
            <person name="Umeda M."/>
            <person name="Ward J.M."/>
            <person name="Watanabe Y."/>
            <person name="Yazaki K."/>
            <person name="Yokoyama R."/>
            <person name="Yoshitake Y."/>
            <person name="Yotsui I."/>
            <person name="Zachgo S."/>
            <person name="Schmutz J."/>
        </authorList>
    </citation>
    <scope>NUCLEOTIDE SEQUENCE [LARGE SCALE GENOMIC DNA]</scope>
    <source>
        <strain evidence="5">Tak-1</strain>
    </source>
</reference>
<dbReference type="PANTHER" id="PTHR31304">
    <property type="entry name" value="LOB DOMAIN-CONTAINING PROTEIN 38"/>
    <property type="match status" value="1"/>
</dbReference>
<evidence type="ECO:0000313" key="5">
    <source>
        <dbReference type="Proteomes" id="UP000244005"/>
    </source>
</evidence>
<dbReference type="Proteomes" id="UP000244005">
    <property type="component" value="Unassembled WGS sequence"/>
</dbReference>
<feature type="region of interest" description="Disordered" evidence="2">
    <location>
        <begin position="229"/>
        <end position="254"/>
    </location>
</feature>
<evidence type="ECO:0000259" key="3">
    <source>
        <dbReference type="PROSITE" id="PS50891"/>
    </source>
</evidence>
<evidence type="ECO:0000313" key="4">
    <source>
        <dbReference type="EMBL" id="PTQ38636.1"/>
    </source>
</evidence>
<evidence type="ECO:0000256" key="2">
    <source>
        <dbReference type="SAM" id="MobiDB-lite"/>
    </source>
</evidence>
<dbReference type="AlphaFoldDB" id="A0A2R6WXQ9"/>
<accession>A0A2R6WXQ9</accession>
<sequence>MSCNGCRVLRKGCSESCILRPCLQWIDTPDSQGHATVFVAKFFGRSGLMGFISAVPPSQRPNVFQSLLYEACGRTVNPVFGAVGLLWAGKWDVCQAAVETVLKGGSLRPPSPTAMEVNSGLCNGGMRSIPFPVVKPSQNLSCPSDTAGLAASGEKPQCFNRVREEILEGMVNAQHSDRARQELMFAFETKAKAIDGEPPLVQQFGIDQGVHEGEFMKYAPGRFDFPSVRGLNMPSLKKGNEGEKRETEERTTDGPQVVVPLARRVANRTKVLDLRPPCSTSDAPVARVENEEREKLELDLTLSSVSAAKEEPKAWTSGFVPLGDHKVRLASKTGIACKGMKRVLSPNSSESVNSEGSVTSLDSTCDLSLSRASTGFWKAHKCAPGPVSSSHSRKALTLFHT</sequence>
<organism evidence="4 5">
    <name type="scientific">Marchantia polymorpha</name>
    <name type="common">Common liverwort</name>
    <name type="synonym">Marchantia aquatica</name>
    <dbReference type="NCBI Taxonomy" id="3197"/>
    <lineage>
        <taxon>Eukaryota</taxon>
        <taxon>Viridiplantae</taxon>
        <taxon>Streptophyta</taxon>
        <taxon>Embryophyta</taxon>
        <taxon>Marchantiophyta</taxon>
        <taxon>Marchantiopsida</taxon>
        <taxon>Marchantiidae</taxon>
        <taxon>Marchantiales</taxon>
        <taxon>Marchantiaceae</taxon>
        <taxon>Marchantia</taxon>
    </lineage>
</organism>
<comment type="similarity">
    <text evidence="1">Belongs to the LOB domain-containing protein family.</text>
</comment>
<protein>
    <recommendedName>
        <fullName evidence="3">LOB domain-containing protein</fullName>
    </recommendedName>
</protein>
<dbReference type="PANTHER" id="PTHR31304:SF62">
    <property type="entry name" value="LOB DOMAIN-CONTAINING PROTEIN"/>
    <property type="match status" value="1"/>
</dbReference>
<feature type="compositionally biased region" description="Basic and acidic residues" evidence="2">
    <location>
        <begin position="238"/>
        <end position="252"/>
    </location>
</feature>
<evidence type="ECO:0000256" key="1">
    <source>
        <dbReference type="ARBA" id="ARBA00005474"/>
    </source>
</evidence>
<name>A0A2R6WXQ9_MARPO</name>
<dbReference type="EMBL" id="KZ772722">
    <property type="protein sequence ID" value="PTQ38636.1"/>
    <property type="molecule type" value="Genomic_DNA"/>
</dbReference>
<dbReference type="Pfam" id="PF03195">
    <property type="entry name" value="LOB"/>
    <property type="match status" value="1"/>
</dbReference>
<dbReference type="PROSITE" id="PS50891">
    <property type="entry name" value="LOB"/>
    <property type="match status" value="1"/>
</dbReference>
<gene>
    <name evidence="4" type="ORF">MARPO_0050s0090</name>
</gene>
<proteinExistence type="inferred from homology"/>
<dbReference type="OrthoDB" id="1922547at2759"/>